<feature type="transmembrane region" description="Helical" evidence="1">
    <location>
        <begin position="37"/>
        <end position="57"/>
    </location>
</feature>
<organism evidence="2 3">
    <name type="scientific">Bacillus swezeyi</name>
    <dbReference type="NCBI Taxonomy" id="1925020"/>
    <lineage>
        <taxon>Bacteria</taxon>
        <taxon>Bacillati</taxon>
        <taxon>Bacillota</taxon>
        <taxon>Bacilli</taxon>
        <taxon>Bacillales</taxon>
        <taxon>Bacillaceae</taxon>
        <taxon>Bacillus</taxon>
    </lineage>
</organism>
<dbReference type="Proteomes" id="UP000187367">
    <property type="component" value="Unassembled WGS sequence"/>
</dbReference>
<protein>
    <submittedName>
        <fullName evidence="2">Uncharacterized protein</fullName>
    </submittedName>
</protein>
<accession>A0A1R1QBT0</accession>
<evidence type="ECO:0000256" key="1">
    <source>
        <dbReference type="SAM" id="Phobius"/>
    </source>
</evidence>
<keyword evidence="3" id="KW-1185">Reference proteome</keyword>
<accession>A0A1R1RSB7</accession>
<name>A0A1R1RSB7_9BACI</name>
<keyword evidence="1" id="KW-0812">Transmembrane</keyword>
<dbReference type="RefSeq" id="WP_076762115.1">
    <property type="nucleotide sequence ID" value="NZ_JARMMK010000003.1"/>
</dbReference>
<evidence type="ECO:0000313" key="2">
    <source>
        <dbReference type="EMBL" id="OMI00375.1"/>
    </source>
</evidence>
<keyword evidence="1" id="KW-0472">Membrane</keyword>
<proteinExistence type="predicted"/>
<evidence type="ECO:0000313" key="3">
    <source>
        <dbReference type="Proteomes" id="UP000187367"/>
    </source>
</evidence>
<gene>
    <name evidence="2" type="ORF">BW143_18455</name>
</gene>
<dbReference type="EMBL" id="MTJL01000041">
    <property type="protein sequence ID" value="OMI00375.1"/>
    <property type="molecule type" value="Genomic_DNA"/>
</dbReference>
<keyword evidence="1" id="KW-1133">Transmembrane helix</keyword>
<sequence length="61" mass="6679">MYITVPAAAVKKPEKLGSPRLCCSFADAVGSTISGSYTVFSMAPIPFSQCVFLLLFYRLRK</sequence>
<comment type="caution">
    <text evidence="2">The sequence shown here is derived from an EMBL/GenBank/DDBJ whole genome shotgun (WGS) entry which is preliminary data.</text>
</comment>
<reference evidence="2 3" key="1">
    <citation type="submission" date="2017-01" db="EMBL/GenBank/DDBJ databases">
        <title>Bacillus phylogenomics.</title>
        <authorList>
            <person name="Dunlap C."/>
        </authorList>
    </citation>
    <scope>NUCLEOTIDE SEQUENCE [LARGE SCALE GENOMIC DNA]</scope>
    <source>
        <strain evidence="2 3">NRRL B-41282</strain>
    </source>
</reference>
<dbReference type="AlphaFoldDB" id="A0A1R1RSB7"/>